<organism evidence="7">
    <name type="scientific">Caldilineaceae bacterium SB0661_bin_32</name>
    <dbReference type="NCBI Taxonomy" id="2605255"/>
    <lineage>
        <taxon>Bacteria</taxon>
        <taxon>Bacillati</taxon>
        <taxon>Chloroflexota</taxon>
        <taxon>Caldilineae</taxon>
        <taxon>Caldilineales</taxon>
        <taxon>Caldilineaceae</taxon>
    </lineage>
</organism>
<evidence type="ECO:0000256" key="3">
    <source>
        <dbReference type="ARBA" id="ARBA00022692"/>
    </source>
</evidence>
<gene>
    <name evidence="7" type="ORF">F4X14_13435</name>
</gene>
<feature type="transmembrane region" description="Helical" evidence="6">
    <location>
        <begin position="269"/>
        <end position="289"/>
    </location>
</feature>
<comment type="caution">
    <text evidence="7">The sequence shown here is derived from an EMBL/GenBank/DDBJ whole genome shotgun (WGS) entry which is preliminary data.</text>
</comment>
<dbReference type="PROSITE" id="PS51257">
    <property type="entry name" value="PROKAR_LIPOPROTEIN"/>
    <property type="match status" value="1"/>
</dbReference>
<dbReference type="GO" id="GO:0004659">
    <property type="term" value="F:prenyltransferase activity"/>
    <property type="evidence" value="ECO:0007669"/>
    <property type="project" value="InterPro"/>
</dbReference>
<feature type="transmembrane region" description="Helical" evidence="6">
    <location>
        <begin position="419"/>
        <end position="437"/>
    </location>
</feature>
<proteinExistence type="predicted"/>
<dbReference type="GO" id="GO:0009234">
    <property type="term" value="P:menaquinone biosynthetic process"/>
    <property type="evidence" value="ECO:0007669"/>
    <property type="project" value="TreeGrafter"/>
</dbReference>
<dbReference type="CDD" id="cd13962">
    <property type="entry name" value="PT_UbiA_UBIAD1"/>
    <property type="match status" value="1"/>
</dbReference>
<evidence type="ECO:0000256" key="1">
    <source>
        <dbReference type="ARBA" id="ARBA00004141"/>
    </source>
</evidence>
<comment type="subcellular location">
    <subcellularLocation>
        <location evidence="1">Membrane</location>
        <topology evidence="1">Multi-pass membrane protein</topology>
    </subcellularLocation>
</comment>
<dbReference type="InterPro" id="IPR026046">
    <property type="entry name" value="UBIAD1"/>
</dbReference>
<dbReference type="GO" id="GO:0042371">
    <property type="term" value="P:vitamin K biosynthetic process"/>
    <property type="evidence" value="ECO:0007669"/>
    <property type="project" value="TreeGrafter"/>
</dbReference>
<feature type="transmembrane region" description="Helical" evidence="6">
    <location>
        <begin position="199"/>
        <end position="220"/>
    </location>
</feature>
<evidence type="ECO:0000256" key="6">
    <source>
        <dbReference type="SAM" id="Phobius"/>
    </source>
</evidence>
<feature type="transmembrane region" description="Helical" evidence="6">
    <location>
        <begin position="350"/>
        <end position="373"/>
    </location>
</feature>
<dbReference type="PANTHER" id="PTHR13929:SF0">
    <property type="entry name" value="UBIA PRENYLTRANSFERASE DOMAIN-CONTAINING PROTEIN 1"/>
    <property type="match status" value="1"/>
</dbReference>
<evidence type="ECO:0000256" key="2">
    <source>
        <dbReference type="ARBA" id="ARBA00022679"/>
    </source>
</evidence>
<keyword evidence="3 6" id="KW-0812">Transmembrane</keyword>
<protein>
    <submittedName>
        <fullName evidence="7">Prenyltransferase</fullName>
    </submittedName>
</protein>
<dbReference type="InterPro" id="IPR000537">
    <property type="entry name" value="UbiA_prenyltransferase"/>
</dbReference>
<dbReference type="EMBL" id="VXMH01000071">
    <property type="protein sequence ID" value="MYC95957.1"/>
    <property type="molecule type" value="Genomic_DNA"/>
</dbReference>
<evidence type="ECO:0000313" key="7">
    <source>
        <dbReference type="EMBL" id="MYC95957.1"/>
    </source>
</evidence>
<accession>A0A6B1DAA5</accession>
<reference evidence="7" key="1">
    <citation type="submission" date="2019-09" db="EMBL/GenBank/DDBJ databases">
        <title>Characterisation of the sponge microbiome using genome-centric metagenomics.</title>
        <authorList>
            <person name="Engelberts J.P."/>
            <person name="Robbins S.J."/>
            <person name="De Goeij J.M."/>
            <person name="Aranda M."/>
            <person name="Bell S.C."/>
            <person name="Webster N.S."/>
        </authorList>
    </citation>
    <scope>NUCLEOTIDE SEQUENCE</scope>
    <source>
        <strain evidence="7">SB0661_bin_32</strain>
    </source>
</reference>
<dbReference type="Pfam" id="PF01040">
    <property type="entry name" value="UbiA"/>
    <property type="match status" value="1"/>
</dbReference>
<keyword evidence="5 6" id="KW-0472">Membrane</keyword>
<name>A0A6B1DAA5_9CHLR</name>
<evidence type="ECO:0000256" key="4">
    <source>
        <dbReference type="ARBA" id="ARBA00022989"/>
    </source>
</evidence>
<dbReference type="PANTHER" id="PTHR13929">
    <property type="entry name" value="1,4-DIHYDROXY-2-NAPHTHOATE OCTAPRENYLTRANSFERASE"/>
    <property type="match status" value="1"/>
</dbReference>
<keyword evidence="4 6" id="KW-1133">Transmembrane helix</keyword>
<keyword evidence="2 7" id="KW-0808">Transferase</keyword>
<dbReference type="GO" id="GO:0016020">
    <property type="term" value="C:membrane"/>
    <property type="evidence" value="ECO:0007669"/>
    <property type="project" value="UniProtKB-SubCell"/>
</dbReference>
<evidence type="ECO:0000256" key="5">
    <source>
        <dbReference type="ARBA" id="ARBA00023136"/>
    </source>
</evidence>
<feature type="transmembrane region" description="Helical" evidence="6">
    <location>
        <begin position="457"/>
        <end position="474"/>
    </location>
</feature>
<sequence length="475" mass="52890">MRSSGVSSRFWGMLITSTSCGLRETSSSEGGAKSSSEWSMRGTAGWSANRSIRNRTVHLYTSSGESDTDAYRGVSTSLPNLPLCFPCSCHRFGSGRRQSLWSNRIAPPARLSISDIADRMWARQGAVVNRRKMYSRVPSEVSQSNAEAALTQQARIRPKSVGYLRVIAQMGRMRAIPALLTPVLWGASTARWQSETISIWWAAVLVLTYGTLALACHYFGAYVDYLRHIRAEGQHSTAANVRSSMRPSPVGAFDGFDWMQQGLLRPETFLSLGLISVTIYVLAALWLGIFVGWPVWFFALISGLMCSVPQWPVVRFAGRFWWLGDLAYWLGLGVFPLLGTYFVLTGTITRLVLLIAFAPATFAWLAYQSYNFYSWRRDWRLRRRTLAVVFGPERGLDVAAIIAIAGFISLILLMATGAVPVWTILVLGAFPLFLRAFTRARVWPFSRQAGIGTVENAINAVILAGMLWLVPMWLI</sequence>
<feature type="transmembrane region" description="Helical" evidence="6">
    <location>
        <begin position="326"/>
        <end position="344"/>
    </location>
</feature>
<feature type="transmembrane region" description="Helical" evidence="6">
    <location>
        <begin position="394"/>
        <end position="413"/>
    </location>
</feature>
<dbReference type="AlphaFoldDB" id="A0A6B1DAA5"/>
<feature type="transmembrane region" description="Helical" evidence="6">
    <location>
        <begin position="295"/>
        <end position="314"/>
    </location>
</feature>